<dbReference type="PANTHER" id="PTHR42894">
    <property type="entry name" value="N-(5'-PHOSPHORIBOSYL)ANTHRANILATE ISOMERASE"/>
    <property type="match status" value="1"/>
</dbReference>
<dbReference type="InterPro" id="IPR013785">
    <property type="entry name" value="Aldolase_TIM"/>
</dbReference>
<dbReference type="CDD" id="cd00405">
    <property type="entry name" value="PRAI"/>
    <property type="match status" value="1"/>
</dbReference>
<comment type="pathway">
    <text evidence="2 9">Amino-acid biosynthesis; L-tryptophan biosynthesis; L-tryptophan from chorismate: step 3/5.</text>
</comment>
<keyword evidence="5 9" id="KW-0028">Amino-acid biosynthesis</keyword>
<accession>A0A5N1GFR8</accession>
<dbReference type="OrthoDB" id="9786954at2"/>
<evidence type="ECO:0000256" key="3">
    <source>
        <dbReference type="ARBA" id="ARBA00012572"/>
    </source>
</evidence>
<reference evidence="11 12" key="1">
    <citation type="submission" date="2019-09" db="EMBL/GenBank/DDBJ databases">
        <title>Draft genome sequence assemblies of isolates from the urinary tract.</title>
        <authorList>
            <person name="Mores C.R."/>
            <person name="Putonti C."/>
            <person name="Wolfe A.J."/>
        </authorList>
    </citation>
    <scope>NUCLEOTIDE SEQUENCE [LARGE SCALE GENOMIC DNA]</scope>
    <source>
        <strain evidence="11 12">UMB623</strain>
    </source>
</reference>
<evidence type="ECO:0000313" key="11">
    <source>
        <dbReference type="EMBL" id="KAA9299622.1"/>
    </source>
</evidence>
<gene>
    <name evidence="9" type="primary">trpF</name>
    <name evidence="11" type="ORF">F6I03_09135</name>
</gene>
<evidence type="ECO:0000259" key="10">
    <source>
        <dbReference type="Pfam" id="PF00697"/>
    </source>
</evidence>
<dbReference type="SUPFAM" id="SSF51366">
    <property type="entry name" value="Ribulose-phoshate binding barrel"/>
    <property type="match status" value="1"/>
</dbReference>
<dbReference type="RefSeq" id="WP_070430643.1">
    <property type="nucleotide sequence ID" value="NZ_VYWO01000008.1"/>
</dbReference>
<dbReference type="PANTHER" id="PTHR42894:SF1">
    <property type="entry name" value="N-(5'-PHOSPHORIBOSYL)ANTHRANILATE ISOMERASE"/>
    <property type="match status" value="1"/>
</dbReference>
<evidence type="ECO:0000256" key="9">
    <source>
        <dbReference type="HAMAP-Rule" id="MF_00135"/>
    </source>
</evidence>
<dbReference type="UniPathway" id="UPA00035">
    <property type="reaction ID" value="UER00042"/>
</dbReference>
<evidence type="ECO:0000256" key="6">
    <source>
        <dbReference type="ARBA" id="ARBA00022822"/>
    </source>
</evidence>
<dbReference type="EMBL" id="VYWO01000008">
    <property type="protein sequence ID" value="KAA9299622.1"/>
    <property type="molecule type" value="Genomic_DNA"/>
</dbReference>
<dbReference type="GO" id="GO:0000162">
    <property type="term" value="P:L-tryptophan biosynthetic process"/>
    <property type="evidence" value="ECO:0007669"/>
    <property type="project" value="UniProtKB-UniRule"/>
</dbReference>
<dbReference type="InterPro" id="IPR001240">
    <property type="entry name" value="PRAI_dom"/>
</dbReference>
<keyword evidence="7 9" id="KW-0057">Aromatic amino acid biosynthesis</keyword>
<dbReference type="Gene3D" id="3.20.20.70">
    <property type="entry name" value="Aldolase class I"/>
    <property type="match status" value="1"/>
</dbReference>
<dbReference type="InterPro" id="IPR044643">
    <property type="entry name" value="TrpF_fam"/>
</dbReference>
<dbReference type="AlphaFoldDB" id="A0A5N1GFR8"/>
<evidence type="ECO:0000313" key="12">
    <source>
        <dbReference type="Proteomes" id="UP000327148"/>
    </source>
</evidence>
<comment type="catalytic activity">
    <reaction evidence="1 9">
        <text>N-(5-phospho-beta-D-ribosyl)anthranilate = 1-(2-carboxyphenylamino)-1-deoxy-D-ribulose 5-phosphate</text>
        <dbReference type="Rhea" id="RHEA:21540"/>
        <dbReference type="ChEBI" id="CHEBI:18277"/>
        <dbReference type="ChEBI" id="CHEBI:58613"/>
        <dbReference type="EC" id="5.3.1.24"/>
    </reaction>
</comment>
<evidence type="ECO:0000256" key="7">
    <source>
        <dbReference type="ARBA" id="ARBA00023141"/>
    </source>
</evidence>
<evidence type="ECO:0000256" key="8">
    <source>
        <dbReference type="ARBA" id="ARBA00023235"/>
    </source>
</evidence>
<dbReference type="Proteomes" id="UP000327148">
    <property type="component" value="Unassembled WGS sequence"/>
</dbReference>
<dbReference type="InterPro" id="IPR011060">
    <property type="entry name" value="RibuloseP-bd_barrel"/>
</dbReference>
<feature type="domain" description="N-(5'phosphoribosyl) anthranilate isomerase (PRAI)" evidence="10">
    <location>
        <begin position="5"/>
        <end position="202"/>
    </location>
</feature>
<name>A0A5N1GFR8_9LACT</name>
<keyword evidence="8 9" id="KW-0413">Isomerase</keyword>
<protein>
    <recommendedName>
        <fullName evidence="4 9">N-(5'-phosphoribosyl)anthranilate isomerase</fullName>
        <shortName evidence="9">PRAI</shortName>
        <ecNumber evidence="3 9">5.3.1.24</ecNumber>
    </recommendedName>
</protein>
<evidence type="ECO:0000256" key="1">
    <source>
        <dbReference type="ARBA" id="ARBA00001164"/>
    </source>
</evidence>
<comment type="similarity">
    <text evidence="9">Belongs to the TrpF family.</text>
</comment>
<comment type="caution">
    <text evidence="11">The sequence shown here is derived from an EMBL/GenBank/DDBJ whole genome shotgun (WGS) entry which is preliminary data.</text>
</comment>
<dbReference type="HAMAP" id="MF_00135">
    <property type="entry name" value="PRAI"/>
    <property type="match status" value="1"/>
</dbReference>
<organism evidence="11 12">
    <name type="scientific">Aerococcus sanguinicola</name>
    <dbReference type="NCBI Taxonomy" id="119206"/>
    <lineage>
        <taxon>Bacteria</taxon>
        <taxon>Bacillati</taxon>
        <taxon>Bacillota</taxon>
        <taxon>Bacilli</taxon>
        <taxon>Lactobacillales</taxon>
        <taxon>Aerococcaceae</taxon>
        <taxon>Aerococcus</taxon>
    </lineage>
</organism>
<dbReference type="Pfam" id="PF00697">
    <property type="entry name" value="PRAI"/>
    <property type="match status" value="1"/>
</dbReference>
<evidence type="ECO:0000256" key="5">
    <source>
        <dbReference type="ARBA" id="ARBA00022605"/>
    </source>
</evidence>
<evidence type="ECO:0000256" key="2">
    <source>
        <dbReference type="ARBA" id="ARBA00004664"/>
    </source>
</evidence>
<evidence type="ECO:0000256" key="4">
    <source>
        <dbReference type="ARBA" id="ARBA00022272"/>
    </source>
</evidence>
<dbReference type="GO" id="GO:0004640">
    <property type="term" value="F:phosphoribosylanthranilate isomerase activity"/>
    <property type="evidence" value="ECO:0007669"/>
    <property type="project" value="UniProtKB-UniRule"/>
</dbReference>
<dbReference type="EC" id="5.3.1.24" evidence="3 9"/>
<dbReference type="STRING" id="119206.AWM72_04810"/>
<proteinExistence type="inferred from homology"/>
<sequence length="208" mass="23116">MTKVKFCGLKNLDDVAICNEVKPDYVGFILAKSKRRIDQETAQKLRQALDPSLPCVGVFVNEEPEIIRDYVEAGIIQVIQLHGDEDRAYIKKLRELCQAPIIKALAIKDQASFQVDLPCDAYLYDAYNKQVRGGSGQSFNWDLISSRPAKHRTKPFFLAGGLKASNLDEAIRTTQADGVDISSGIEGADGHKDYNKAKEICQIVRSAQ</sequence>
<keyword evidence="6 9" id="KW-0822">Tryptophan biosynthesis</keyword>